<accession>A0A402CYX4</accession>
<name>A0A402CYX4_9BACT</name>
<dbReference type="KEGG" id="ccot:CCAX7_16870"/>
<dbReference type="Gene3D" id="3.30.1060.10">
    <property type="entry name" value="Peptide methionine sulphoxide reductase MsrA"/>
    <property type="match status" value="1"/>
</dbReference>
<dbReference type="PANTHER" id="PTHR43774">
    <property type="entry name" value="PEPTIDE METHIONINE SULFOXIDE REDUCTASE"/>
    <property type="match status" value="1"/>
</dbReference>
<keyword evidence="2 5" id="KW-0560">Oxidoreductase</keyword>
<dbReference type="PANTHER" id="PTHR43774:SF1">
    <property type="entry name" value="PEPTIDE METHIONINE SULFOXIDE REDUCTASE MSRA 2"/>
    <property type="match status" value="1"/>
</dbReference>
<dbReference type="AlphaFoldDB" id="A0A402CYX4"/>
<dbReference type="GO" id="GO:0008113">
    <property type="term" value="F:peptide-methionine (S)-S-oxide reductase activity"/>
    <property type="evidence" value="ECO:0007669"/>
    <property type="project" value="UniProtKB-UniRule"/>
</dbReference>
<dbReference type="Proteomes" id="UP000287394">
    <property type="component" value="Chromosome"/>
</dbReference>
<evidence type="ECO:0000256" key="1">
    <source>
        <dbReference type="ARBA" id="ARBA00005591"/>
    </source>
</evidence>
<keyword evidence="7" id="KW-1185">Reference proteome</keyword>
<comment type="function">
    <text evidence="5">Has an important function as a repair enzyme for proteins that have been inactivated by oxidation. Catalyzes the reversible oxidation-reduction of methionine sulfoxide in proteins to methionine.</text>
</comment>
<comment type="similarity">
    <text evidence="1 5">Belongs to the MsrA Met sulfoxide reductase family.</text>
</comment>
<organism evidence="6 7">
    <name type="scientific">Capsulimonas corticalis</name>
    <dbReference type="NCBI Taxonomy" id="2219043"/>
    <lineage>
        <taxon>Bacteria</taxon>
        <taxon>Bacillati</taxon>
        <taxon>Armatimonadota</taxon>
        <taxon>Armatimonadia</taxon>
        <taxon>Capsulimonadales</taxon>
        <taxon>Capsulimonadaceae</taxon>
        <taxon>Capsulimonas</taxon>
    </lineage>
</organism>
<dbReference type="RefSeq" id="WP_119322496.1">
    <property type="nucleotide sequence ID" value="NZ_AP025739.1"/>
</dbReference>
<comment type="catalytic activity">
    <reaction evidence="4 5">
        <text>[thioredoxin]-disulfide + L-methionine + H2O = L-methionine (S)-S-oxide + [thioredoxin]-dithiol</text>
        <dbReference type="Rhea" id="RHEA:19993"/>
        <dbReference type="Rhea" id="RHEA-COMP:10698"/>
        <dbReference type="Rhea" id="RHEA-COMP:10700"/>
        <dbReference type="ChEBI" id="CHEBI:15377"/>
        <dbReference type="ChEBI" id="CHEBI:29950"/>
        <dbReference type="ChEBI" id="CHEBI:50058"/>
        <dbReference type="ChEBI" id="CHEBI:57844"/>
        <dbReference type="ChEBI" id="CHEBI:58772"/>
        <dbReference type="EC" id="1.8.4.11"/>
    </reaction>
</comment>
<protein>
    <recommendedName>
        <fullName evidence="5">Peptide methionine sulfoxide reductase MsrA</fullName>
        <shortName evidence="5">Protein-methionine-S-oxide reductase</shortName>
        <ecNumber evidence="5">1.8.4.11</ecNumber>
    </recommendedName>
    <alternativeName>
        <fullName evidence="5">Peptide-methionine (S)-S-oxide reductase</fullName>
        <shortName evidence="5">Peptide Met(O) reductase</shortName>
    </alternativeName>
</protein>
<evidence type="ECO:0000256" key="5">
    <source>
        <dbReference type="HAMAP-Rule" id="MF_01401"/>
    </source>
</evidence>
<evidence type="ECO:0000313" key="7">
    <source>
        <dbReference type="Proteomes" id="UP000287394"/>
    </source>
</evidence>
<dbReference type="HAMAP" id="MF_01401">
    <property type="entry name" value="MsrA"/>
    <property type="match status" value="1"/>
</dbReference>
<evidence type="ECO:0000256" key="4">
    <source>
        <dbReference type="ARBA" id="ARBA00048782"/>
    </source>
</evidence>
<evidence type="ECO:0000256" key="3">
    <source>
        <dbReference type="ARBA" id="ARBA00047806"/>
    </source>
</evidence>
<feature type="active site" evidence="5">
    <location>
        <position position="62"/>
    </location>
</feature>
<dbReference type="EC" id="1.8.4.11" evidence="5"/>
<evidence type="ECO:0000313" key="6">
    <source>
        <dbReference type="EMBL" id="BDI29636.1"/>
    </source>
</evidence>
<gene>
    <name evidence="6" type="primary">msrA_2</name>
    <name evidence="5" type="synonym">msrA</name>
    <name evidence="6" type="ORF">CCAX7_16870</name>
</gene>
<dbReference type="OrthoDB" id="4174719at2"/>
<dbReference type="SUPFAM" id="SSF55068">
    <property type="entry name" value="Peptide methionine sulfoxide reductase"/>
    <property type="match status" value="1"/>
</dbReference>
<dbReference type="InterPro" id="IPR002569">
    <property type="entry name" value="Met_Sox_Rdtase_MsrA_dom"/>
</dbReference>
<sequence>MNEFFRRNALWVILAVGIAGWFVAGSVAKSAPRAIPPTPQNLIQAAPKPPAGQEIATLAAGCFWSNQAMYQKLKGVSKVEPGYAGGHTPNPTYDEVCTDQTGYAESVQITFDPKVISYHDLLTVFFGAHDPTTLNRQGPDEGTQYRSAIFYQTPEQKATALQVKAEYQKSHPSMAPIVTQIGPFTNFYRAESYHYDYYAKHPDQPYCAAVVAPEIARFEERFHSRLK</sequence>
<dbReference type="EMBL" id="AP025739">
    <property type="protein sequence ID" value="BDI29636.1"/>
    <property type="molecule type" value="Genomic_DNA"/>
</dbReference>
<comment type="catalytic activity">
    <reaction evidence="3 5">
        <text>L-methionyl-[protein] + [thioredoxin]-disulfide + H2O = L-methionyl-(S)-S-oxide-[protein] + [thioredoxin]-dithiol</text>
        <dbReference type="Rhea" id="RHEA:14217"/>
        <dbReference type="Rhea" id="RHEA-COMP:10698"/>
        <dbReference type="Rhea" id="RHEA-COMP:10700"/>
        <dbReference type="Rhea" id="RHEA-COMP:12313"/>
        <dbReference type="Rhea" id="RHEA-COMP:12315"/>
        <dbReference type="ChEBI" id="CHEBI:15377"/>
        <dbReference type="ChEBI" id="CHEBI:16044"/>
        <dbReference type="ChEBI" id="CHEBI:29950"/>
        <dbReference type="ChEBI" id="CHEBI:44120"/>
        <dbReference type="ChEBI" id="CHEBI:50058"/>
        <dbReference type="EC" id="1.8.4.11"/>
    </reaction>
</comment>
<dbReference type="FunCoup" id="A0A402CYX4">
    <property type="interactions" value="380"/>
</dbReference>
<proteinExistence type="inferred from homology"/>
<dbReference type="Pfam" id="PF01625">
    <property type="entry name" value="PMSR"/>
    <property type="match status" value="1"/>
</dbReference>
<evidence type="ECO:0000256" key="2">
    <source>
        <dbReference type="ARBA" id="ARBA00023002"/>
    </source>
</evidence>
<dbReference type="NCBIfam" id="TIGR00401">
    <property type="entry name" value="msrA"/>
    <property type="match status" value="1"/>
</dbReference>
<reference evidence="6 7" key="1">
    <citation type="journal article" date="2019" name="Int. J. Syst. Evol. Microbiol.">
        <title>Capsulimonas corticalis gen. nov., sp. nov., an aerobic capsulated bacterium, of a novel bacterial order, Capsulimonadales ord. nov., of the class Armatimonadia of the phylum Armatimonadetes.</title>
        <authorList>
            <person name="Li J."/>
            <person name="Kudo C."/>
            <person name="Tonouchi A."/>
        </authorList>
    </citation>
    <scope>NUCLEOTIDE SEQUENCE [LARGE SCALE GENOMIC DNA]</scope>
    <source>
        <strain evidence="6 7">AX-7</strain>
    </source>
</reference>
<dbReference type="InterPro" id="IPR036509">
    <property type="entry name" value="Met_Sox_Rdtase_MsrA_sf"/>
</dbReference>